<feature type="compositionally biased region" description="Basic and acidic residues" evidence="3">
    <location>
        <begin position="173"/>
        <end position="185"/>
    </location>
</feature>
<sequence>MAEAELTNKERRKARKAERAQAKEGVSSKKIRKEDSEADVADSPAPPAADEPEPSDKERRKARKAERAQAKEDVSKKRRSEEDEADDGDVPALESVADEPVMTNKERRMARKAERTQARESASKKRNAAELDSEKVQESADEPEAADALEAPEALDEDTPLSHKERRKRRKMEKVEARAAAEPESSRAAPARPKRSPYSVWIGNMAFSTTQDELTAWLTEHGIEGISRVHMPQGARRSEHNKGFAYVDLPSQAQVEACMALSEESLAGRRLLIKSGSDYTGRPGLDPTALTHSASATGGRTGLTKTAQKILHAQRNPPAPTLFMGNLSFETTEEAIRELLDGSAQRRYVQDHPEKEEEEEEGEPPGAGISKIRMGTFEDTGKCKGFAFVDFESTTKATQALIEPRNGRLLGRTLQLEFAGVDAVRRGASKHLLPDYVPTRRRKPRAAAGADDAPADVPDDASGDASWPARGTALPPQSEAAPRRGAKPRGGRVRPGAANAEAPRQHYAIVPAAGKRTTFE</sequence>
<dbReference type="PANTHER" id="PTHR23236">
    <property type="entry name" value="EUKARYOTIC TRANSLATION INITIATION FACTOR 4B/4H"/>
    <property type="match status" value="1"/>
</dbReference>
<dbReference type="Pfam" id="PF00076">
    <property type="entry name" value="RRM_1"/>
    <property type="match status" value="1"/>
</dbReference>
<dbReference type="PROSITE" id="PS50102">
    <property type="entry name" value="RRM"/>
    <property type="match status" value="2"/>
</dbReference>
<reference evidence="5" key="1">
    <citation type="submission" date="2023-03" db="EMBL/GenBank/DDBJ databases">
        <title>Mating type loci evolution in Malassezia.</title>
        <authorList>
            <person name="Coelho M.A."/>
        </authorList>
    </citation>
    <scope>NUCLEOTIDE SEQUENCE</scope>
    <source>
        <strain evidence="5">CBS 7876</strain>
    </source>
</reference>
<gene>
    <name evidence="5" type="primary">NOP13</name>
    <name evidence="5" type="ORF">MOBT1_001868</name>
</gene>
<dbReference type="EMBL" id="CP119936">
    <property type="protein sequence ID" value="WFD03179.1"/>
    <property type="molecule type" value="Genomic_DNA"/>
</dbReference>
<protein>
    <submittedName>
        <fullName evidence="5">Nucleolar protein 13</fullName>
    </submittedName>
</protein>
<name>A0AAF0E243_9BASI</name>
<organism evidence="5 6">
    <name type="scientific">Malassezia obtusa</name>
    <dbReference type="NCBI Taxonomy" id="76774"/>
    <lineage>
        <taxon>Eukaryota</taxon>
        <taxon>Fungi</taxon>
        <taxon>Dikarya</taxon>
        <taxon>Basidiomycota</taxon>
        <taxon>Ustilaginomycotina</taxon>
        <taxon>Malasseziomycetes</taxon>
        <taxon>Malasseziales</taxon>
        <taxon>Malasseziaceae</taxon>
        <taxon>Malassezia</taxon>
    </lineage>
</organism>
<dbReference type="AlphaFoldDB" id="A0AAF0E243"/>
<dbReference type="InterPro" id="IPR000504">
    <property type="entry name" value="RRM_dom"/>
</dbReference>
<evidence type="ECO:0000256" key="3">
    <source>
        <dbReference type="SAM" id="MobiDB-lite"/>
    </source>
</evidence>
<feature type="domain" description="RRM" evidence="4">
    <location>
        <begin position="198"/>
        <end position="278"/>
    </location>
</feature>
<dbReference type="Proteomes" id="UP001214603">
    <property type="component" value="Chromosome 3"/>
</dbReference>
<evidence type="ECO:0000313" key="5">
    <source>
        <dbReference type="EMBL" id="WFD03179.1"/>
    </source>
</evidence>
<dbReference type="PANTHER" id="PTHR23236:SF95">
    <property type="entry name" value="NUCLEOLAR PROTEIN 13"/>
    <property type="match status" value="1"/>
</dbReference>
<feature type="compositionally biased region" description="Basic and acidic residues" evidence="3">
    <location>
        <begin position="104"/>
        <end position="138"/>
    </location>
</feature>
<feature type="region of interest" description="Disordered" evidence="3">
    <location>
        <begin position="435"/>
        <end position="520"/>
    </location>
</feature>
<proteinExistence type="predicted"/>
<evidence type="ECO:0000313" key="6">
    <source>
        <dbReference type="Proteomes" id="UP001214603"/>
    </source>
</evidence>
<dbReference type="SMART" id="SM00360">
    <property type="entry name" value="RRM"/>
    <property type="match status" value="2"/>
</dbReference>
<evidence type="ECO:0000259" key="4">
    <source>
        <dbReference type="PROSITE" id="PS50102"/>
    </source>
</evidence>
<keyword evidence="1 2" id="KW-0694">RNA-binding</keyword>
<dbReference type="SUPFAM" id="SSF54928">
    <property type="entry name" value="RNA-binding domain, RBD"/>
    <property type="match status" value="1"/>
</dbReference>
<dbReference type="GO" id="GO:0005730">
    <property type="term" value="C:nucleolus"/>
    <property type="evidence" value="ECO:0007669"/>
    <property type="project" value="TreeGrafter"/>
</dbReference>
<feature type="region of interest" description="Disordered" evidence="3">
    <location>
        <begin position="1"/>
        <end position="196"/>
    </location>
</feature>
<keyword evidence="6" id="KW-1185">Reference proteome</keyword>
<feature type="compositionally biased region" description="Acidic residues" evidence="3">
    <location>
        <begin position="453"/>
        <end position="462"/>
    </location>
</feature>
<dbReference type="InterPro" id="IPR012677">
    <property type="entry name" value="Nucleotide-bd_a/b_plait_sf"/>
</dbReference>
<feature type="compositionally biased region" description="Basic and acidic residues" evidence="3">
    <location>
        <begin position="54"/>
        <end position="81"/>
    </location>
</feature>
<evidence type="ECO:0000256" key="2">
    <source>
        <dbReference type="PROSITE-ProRule" id="PRU00176"/>
    </source>
</evidence>
<accession>A0AAF0E243</accession>
<dbReference type="Gene3D" id="3.30.70.330">
    <property type="match status" value="2"/>
</dbReference>
<feature type="region of interest" description="Disordered" evidence="3">
    <location>
        <begin position="342"/>
        <end position="370"/>
    </location>
</feature>
<evidence type="ECO:0000256" key="1">
    <source>
        <dbReference type="ARBA" id="ARBA00022884"/>
    </source>
</evidence>
<dbReference type="GO" id="GO:0003723">
    <property type="term" value="F:RNA binding"/>
    <property type="evidence" value="ECO:0007669"/>
    <property type="project" value="UniProtKB-UniRule"/>
</dbReference>
<feature type="domain" description="RRM" evidence="4">
    <location>
        <begin position="320"/>
        <end position="421"/>
    </location>
</feature>
<dbReference type="InterPro" id="IPR035979">
    <property type="entry name" value="RBD_domain_sf"/>
</dbReference>